<name>A0A6A3SJ81_9STRA</name>
<evidence type="ECO:0000313" key="9">
    <source>
        <dbReference type="EMBL" id="KAE9354155.1"/>
    </source>
</evidence>
<dbReference type="EMBL" id="QXGA01000372">
    <property type="protein sequence ID" value="KAE9147023.1"/>
    <property type="molecule type" value="Genomic_DNA"/>
</dbReference>
<evidence type="ECO:0000313" key="12">
    <source>
        <dbReference type="Proteomes" id="UP000440367"/>
    </source>
</evidence>
<dbReference type="AlphaFoldDB" id="A0A6A3SJ81"/>
<feature type="region of interest" description="Disordered" evidence="1">
    <location>
        <begin position="20"/>
        <end position="47"/>
    </location>
</feature>
<evidence type="ECO:0000313" key="4">
    <source>
        <dbReference type="EMBL" id="KAE9117949.1"/>
    </source>
</evidence>
<evidence type="ECO:0000313" key="7">
    <source>
        <dbReference type="EMBL" id="KAE9246519.1"/>
    </source>
</evidence>
<evidence type="ECO:0000313" key="10">
    <source>
        <dbReference type="Proteomes" id="UP000429523"/>
    </source>
</evidence>
<dbReference type="EMBL" id="QXGF01000230">
    <property type="protein sequence ID" value="KAE8943896.1"/>
    <property type="molecule type" value="Genomic_DNA"/>
</dbReference>
<dbReference type="EMBL" id="QXFW01000364">
    <property type="protein sequence ID" value="KAE9014661.1"/>
    <property type="molecule type" value="Genomic_DNA"/>
</dbReference>
<evidence type="ECO:0000313" key="3">
    <source>
        <dbReference type="EMBL" id="KAE9014661.1"/>
    </source>
</evidence>
<dbReference type="EMBL" id="QXGE01000359">
    <property type="protein sequence ID" value="KAE9314792.1"/>
    <property type="molecule type" value="Genomic_DNA"/>
</dbReference>
<dbReference type="Proteomes" id="UP000460718">
    <property type="component" value="Unassembled WGS sequence"/>
</dbReference>
<sequence length="47" mass="5130">MQRVFAGAETLQECLGQAATRRDMAGGSKKRAELTARDPSCMERVSD</sequence>
<evidence type="ECO:0000313" key="2">
    <source>
        <dbReference type="EMBL" id="KAE8943896.1"/>
    </source>
</evidence>
<dbReference type="Proteomes" id="UP000440367">
    <property type="component" value="Unassembled WGS sequence"/>
</dbReference>
<evidence type="ECO:0000313" key="14">
    <source>
        <dbReference type="Proteomes" id="UP000441208"/>
    </source>
</evidence>
<dbReference type="Proteomes" id="UP000476176">
    <property type="component" value="Unassembled WGS sequence"/>
</dbReference>
<dbReference type="Proteomes" id="UP000440732">
    <property type="component" value="Unassembled WGS sequence"/>
</dbReference>
<reference evidence="10 11" key="1">
    <citation type="submission" date="2018-08" db="EMBL/GenBank/DDBJ databases">
        <title>Genomic investigation of the strawberry pathogen Phytophthora fragariae indicates pathogenicity is determined by transcriptional variation in three key races.</title>
        <authorList>
            <person name="Adams T.M."/>
            <person name="Armitage A.D."/>
            <person name="Sobczyk M.K."/>
            <person name="Bates H.J."/>
            <person name="Dunwell J.M."/>
            <person name="Nellist C.F."/>
            <person name="Harrison R.J."/>
        </authorList>
    </citation>
    <scope>NUCLEOTIDE SEQUENCE [LARGE SCALE GENOMIC DNA]</scope>
    <source>
        <strain evidence="8 11">A4</strain>
        <strain evidence="7 12">BC-1</strain>
        <strain evidence="6 16">BC-23</strain>
        <strain evidence="5 13">NOV-5</strain>
        <strain evidence="4 14">NOV-71</strain>
        <strain evidence="9 17">NOV-77</strain>
        <strain evidence="2 10">NOV-9</strain>
        <strain evidence="3 15">SCRP245</strain>
    </source>
</reference>
<dbReference type="EMBL" id="QXGD01000237">
    <property type="protein sequence ID" value="KAE9246519.1"/>
    <property type="molecule type" value="Genomic_DNA"/>
</dbReference>
<evidence type="ECO:0000313" key="6">
    <source>
        <dbReference type="EMBL" id="KAE9246377.1"/>
    </source>
</evidence>
<evidence type="ECO:0000313" key="13">
    <source>
        <dbReference type="Proteomes" id="UP000440732"/>
    </source>
</evidence>
<evidence type="ECO:0000313" key="17">
    <source>
        <dbReference type="Proteomes" id="UP000486351"/>
    </source>
</evidence>
<dbReference type="Proteomes" id="UP000486351">
    <property type="component" value="Unassembled WGS sequence"/>
</dbReference>
<evidence type="ECO:0000313" key="5">
    <source>
        <dbReference type="EMBL" id="KAE9147023.1"/>
    </source>
</evidence>
<organism evidence="4 14">
    <name type="scientific">Phytophthora fragariae</name>
    <dbReference type="NCBI Taxonomy" id="53985"/>
    <lineage>
        <taxon>Eukaryota</taxon>
        <taxon>Sar</taxon>
        <taxon>Stramenopiles</taxon>
        <taxon>Oomycota</taxon>
        <taxon>Peronosporomycetes</taxon>
        <taxon>Peronosporales</taxon>
        <taxon>Peronosporaceae</taxon>
        <taxon>Phytophthora</taxon>
    </lineage>
</organism>
<comment type="caution">
    <text evidence="4">The sequence shown here is derived from an EMBL/GenBank/DDBJ whole genome shotgun (WGS) entry which is preliminary data.</text>
</comment>
<dbReference type="Proteomes" id="UP000441208">
    <property type="component" value="Unassembled WGS sequence"/>
</dbReference>
<accession>A0A6A3SJ81</accession>
<evidence type="ECO:0000313" key="15">
    <source>
        <dbReference type="Proteomes" id="UP000460718"/>
    </source>
</evidence>
<evidence type="ECO:0000313" key="16">
    <source>
        <dbReference type="Proteomes" id="UP000476176"/>
    </source>
</evidence>
<gene>
    <name evidence="8" type="ORF">PF001_g8097</name>
    <name evidence="7" type="ORF">PF002_g6700</name>
    <name evidence="6" type="ORF">PF004_g4829</name>
    <name evidence="5" type="ORF">PF006_g8264</name>
    <name evidence="4" type="ORF">PF007_g9101</name>
    <name evidence="9" type="ORF">PF008_g4666</name>
    <name evidence="2" type="ORF">PF009_g6391</name>
    <name evidence="3" type="ORF">PF011_g7954</name>
</gene>
<dbReference type="EMBL" id="QXGC01000171">
    <property type="protein sequence ID" value="KAE9246377.1"/>
    <property type="molecule type" value="Genomic_DNA"/>
</dbReference>
<evidence type="ECO:0000256" key="1">
    <source>
        <dbReference type="SAM" id="MobiDB-lite"/>
    </source>
</evidence>
<dbReference type="EMBL" id="QXFY01000162">
    <property type="protein sequence ID" value="KAE9354155.1"/>
    <property type="molecule type" value="Genomic_DNA"/>
</dbReference>
<dbReference type="Proteomes" id="UP000429523">
    <property type="component" value="Unassembled WGS sequence"/>
</dbReference>
<protein>
    <submittedName>
        <fullName evidence="4">Uncharacterized protein</fullName>
    </submittedName>
</protein>
<evidence type="ECO:0000313" key="8">
    <source>
        <dbReference type="EMBL" id="KAE9314792.1"/>
    </source>
</evidence>
<dbReference type="EMBL" id="QXFZ01000400">
    <property type="protein sequence ID" value="KAE9117949.1"/>
    <property type="molecule type" value="Genomic_DNA"/>
</dbReference>
<dbReference type="Proteomes" id="UP000437068">
    <property type="component" value="Unassembled WGS sequence"/>
</dbReference>
<evidence type="ECO:0000313" key="11">
    <source>
        <dbReference type="Proteomes" id="UP000437068"/>
    </source>
</evidence>
<proteinExistence type="predicted"/>